<name>A0AAV6L0I3_9ERIC</name>
<keyword evidence="2" id="KW-1185">Reference proteome</keyword>
<reference evidence="1" key="1">
    <citation type="submission" date="2020-08" db="EMBL/GenBank/DDBJ databases">
        <title>Plant Genome Project.</title>
        <authorList>
            <person name="Zhang R.-G."/>
        </authorList>
    </citation>
    <scope>NUCLEOTIDE SEQUENCE</scope>
    <source>
        <strain evidence="1">WSP0</strain>
        <tissue evidence="1">Leaf</tissue>
    </source>
</reference>
<accession>A0AAV6L0I3</accession>
<proteinExistence type="predicted"/>
<dbReference type="PANTHER" id="PTHR15315">
    <property type="entry name" value="RING FINGER PROTEIN 41, 151"/>
    <property type="match status" value="1"/>
</dbReference>
<dbReference type="Proteomes" id="UP000823749">
    <property type="component" value="Chromosome 3"/>
</dbReference>
<organism evidence="1 2">
    <name type="scientific">Rhododendron griersonianum</name>
    <dbReference type="NCBI Taxonomy" id="479676"/>
    <lineage>
        <taxon>Eukaryota</taxon>
        <taxon>Viridiplantae</taxon>
        <taxon>Streptophyta</taxon>
        <taxon>Embryophyta</taxon>
        <taxon>Tracheophyta</taxon>
        <taxon>Spermatophyta</taxon>
        <taxon>Magnoliopsida</taxon>
        <taxon>eudicotyledons</taxon>
        <taxon>Gunneridae</taxon>
        <taxon>Pentapetalae</taxon>
        <taxon>asterids</taxon>
        <taxon>Ericales</taxon>
        <taxon>Ericaceae</taxon>
        <taxon>Ericoideae</taxon>
        <taxon>Rhodoreae</taxon>
        <taxon>Rhododendron</taxon>
    </lineage>
</organism>
<sequence length="635" mass="70956">MDDNKPDLLAVAPQLTPDDARSLLSSFTHSQVLSIVQSAALRHPDVLSAFRMNGHPRPDRVSPLLSISLPPLINPRPLVIRCSRGIREDFCPSISAGWISGYCGLKVVFAGVLLVSSSAPFDIVDFCVFRRRRRLRLDFSIQSLGLFSVQVRASVEREREMMYYQFPKFSHQDSLKILDADIQHANSLASAIPSAKCGACLQMKLGYNHLAPILLYLLQWMDCSCTCLLARYLNLSHVLVYKECLVLILPEQRLLVVYSLHSVCRCAQMGNQTFPLSRHGRKATIRDFYAVILPSLQRLHGVLVEWDDCNEENSDMEITGKIRPECSKGFSSVDLEREDECGICLEPCTKMVLPNCCHEISCSVPLLSTYFPLYSDNTSHFQPLIKRGSVQKSGQYEATLQLLSSFTVSLLNLRRDDGSHGLSLSHPLGSSGIVLHDSQGLSLQPHDLITDRVHSLSHHRAGAGDRSTTDHCRRHLSFTTTGALTGAAPQAIDFLAWSQCQTLSTGGFGSIVEREEFPEDFNKYLRTELNWSQLENAVDETHIAGWVFWCRGDNRPPHAPQCSILCALLCLVVGRERASPFRLWWLVVVVDCARVGFWLVLAGLWWWSFIECIAASVDVEVVLMAVWTGGDIVKG</sequence>
<dbReference type="GO" id="GO:0016567">
    <property type="term" value="P:protein ubiquitination"/>
    <property type="evidence" value="ECO:0007669"/>
    <property type="project" value="TreeGrafter"/>
</dbReference>
<protein>
    <submittedName>
        <fullName evidence="1">Uncharacterized protein</fullName>
    </submittedName>
</protein>
<evidence type="ECO:0000313" key="1">
    <source>
        <dbReference type="EMBL" id="KAG5557861.1"/>
    </source>
</evidence>
<evidence type="ECO:0000313" key="2">
    <source>
        <dbReference type="Proteomes" id="UP000823749"/>
    </source>
</evidence>
<dbReference type="GO" id="GO:0061630">
    <property type="term" value="F:ubiquitin protein ligase activity"/>
    <property type="evidence" value="ECO:0007669"/>
    <property type="project" value="TreeGrafter"/>
</dbReference>
<dbReference type="PANTHER" id="PTHR15315:SF84">
    <property type="entry name" value="RING-TYPE DOMAIN-CONTAINING PROTEIN"/>
    <property type="match status" value="1"/>
</dbReference>
<dbReference type="AlphaFoldDB" id="A0AAV6L0I3"/>
<dbReference type="EMBL" id="JACTNZ010000003">
    <property type="protein sequence ID" value="KAG5557861.1"/>
    <property type="molecule type" value="Genomic_DNA"/>
</dbReference>
<comment type="caution">
    <text evidence="1">The sequence shown here is derived from an EMBL/GenBank/DDBJ whole genome shotgun (WGS) entry which is preliminary data.</text>
</comment>
<gene>
    <name evidence="1" type="ORF">RHGRI_007938</name>
</gene>